<gene>
    <name evidence="7" type="primary">rpsT</name>
    <name evidence="8" type="ORF">ACD_49C00013G0011</name>
</gene>
<dbReference type="GO" id="GO:0070181">
    <property type="term" value="F:small ribosomal subunit rRNA binding"/>
    <property type="evidence" value="ECO:0007669"/>
    <property type="project" value="TreeGrafter"/>
</dbReference>
<dbReference type="GO" id="GO:0015935">
    <property type="term" value="C:small ribosomal subunit"/>
    <property type="evidence" value="ECO:0007669"/>
    <property type="project" value="TreeGrafter"/>
</dbReference>
<dbReference type="EMBL" id="AMFJ01021599">
    <property type="protein sequence ID" value="EKD66769.1"/>
    <property type="molecule type" value="Genomic_DNA"/>
</dbReference>
<keyword evidence="3 7" id="KW-0694">RNA-binding</keyword>
<dbReference type="GO" id="GO:0003735">
    <property type="term" value="F:structural constituent of ribosome"/>
    <property type="evidence" value="ECO:0007669"/>
    <property type="project" value="InterPro"/>
</dbReference>
<comment type="caution">
    <text evidence="8">The sequence shown here is derived from an EMBL/GenBank/DDBJ whole genome shotgun (WGS) entry which is preliminary data.</text>
</comment>
<dbReference type="Pfam" id="PF01649">
    <property type="entry name" value="Ribosomal_S20p"/>
    <property type="match status" value="1"/>
</dbReference>
<evidence type="ECO:0000256" key="7">
    <source>
        <dbReference type="HAMAP-Rule" id="MF_00500"/>
    </source>
</evidence>
<evidence type="ECO:0000256" key="4">
    <source>
        <dbReference type="ARBA" id="ARBA00022980"/>
    </source>
</evidence>
<dbReference type="PANTHER" id="PTHR33398">
    <property type="entry name" value="30S RIBOSOMAL PROTEIN S20"/>
    <property type="match status" value="1"/>
</dbReference>
<name>K2BX50_9BACT</name>
<keyword evidence="4 7" id="KW-0689">Ribosomal protein</keyword>
<dbReference type="Gene3D" id="1.20.58.110">
    <property type="entry name" value="Ribosomal protein S20"/>
    <property type="match status" value="1"/>
</dbReference>
<evidence type="ECO:0000313" key="8">
    <source>
        <dbReference type="EMBL" id="EKD66769.1"/>
    </source>
</evidence>
<dbReference type="SUPFAM" id="SSF46992">
    <property type="entry name" value="Ribosomal protein S20"/>
    <property type="match status" value="1"/>
</dbReference>
<comment type="function">
    <text evidence="7">Binds directly to 16S ribosomal RNA.</text>
</comment>
<dbReference type="GO" id="GO:0005829">
    <property type="term" value="C:cytosol"/>
    <property type="evidence" value="ECO:0007669"/>
    <property type="project" value="TreeGrafter"/>
</dbReference>
<dbReference type="PANTHER" id="PTHR33398:SF1">
    <property type="entry name" value="SMALL RIBOSOMAL SUBUNIT PROTEIN BS20C"/>
    <property type="match status" value="1"/>
</dbReference>
<evidence type="ECO:0000256" key="6">
    <source>
        <dbReference type="ARBA" id="ARBA00035136"/>
    </source>
</evidence>
<organism evidence="8">
    <name type="scientific">uncultured bacterium</name>
    <name type="common">gcode 4</name>
    <dbReference type="NCBI Taxonomy" id="1234023"/>
    <lineage>
        <taxon>Bacteria</taxon>
        <taxon>environmental samples</taxon>
    </lineage>
</organism>
<evidence type="ECO:0000256" key="2">
    <source>
        <dbReference type="ARBA" id="ARBA00022730"/>
    </source>
</evidence>
<evidence type="ECO:0000256" key="3">
    <source>
        <dbReference type="ARBA" id="ARBA00022884"/>
    </source>
</evidence>
<dbReference type="HAMAP" id="MF_00500">
    <property type="entry name" value="Ribosomal_bS20"/>
    <property type="match status" value="1"/>
</dbReference>
<comment type="similarity">
    <text evidence="1 7">Belongs to the bacterial ribosomal protein bS20 family.</text>
</comment>
<keyword evidence="2 7" id="KW-0699">rRNA-binding</keyword>
<sequence>MPNTTSAKKALRQSITKKSRNKHFSALYKENIKSLERAIKSNSVEEANSLLSKVYSSIDKLVKKNIIHKNNWSRKKSKFAKFAKTLSLKS</sequence>
<dbReference type="AlphaFoldDB" id="K2BX50"/>
<dbReference type="InterPro" id="IPR002583">
    <property type="entry name" value="Ribosomal_bS20"/>
</dbReference>
<dbReference type="InterPro" id="IPR036510">
    <property type="entry name" value="Ribosomal_bS20_sf"/>
</dbReference>
<proteinExistence type="inferred from homology"/>
<reference evidence="8" key="1">
    <citation type="journal article" date="2012" name="Science">
        <title>Fermentation, hydrogen, and sulfur metabolism in multiple uncultivated bacterial phyla.</title>
        <authorList>
            <person name="Wrighton K.C."/>
            <person name="Thomas B.C."/>
            <person name="Sharon I."/>
            <person name="Miller C.S."/>
            <person name="Castelle C.J."/>
            <person name="VerBerkmoes N.C."/>
            <person name="Wilkins M.J."/>
            <person name="Hettich R.L."/>
            <person name="Lipton M.S."/>
            <person name="Williams K.H."/>
            <person name="Long P.E."/>
            <person name="Banfield J.F."/>
        </authorList>
    </citation>
    <scope>NUCLEOTIDE SEQUENCE [LARGE SCALE GENOMIC DNA]</scope>
</reference>
<dbReference type="NCBIfam" id="TIGR00029">
    <property type="entry name" value="S20"/>
    <property type="match status" value="1"/>
</dbReference>
<keyword evidence="5 7" id="KW-0687">Ribonucleoprotein</keyword>
<protein>
    <recommendedName>
        <fullName evidence="6 7">Small ribosomal subunit protein bS20</fullName>
    </recommendedName>
</protein>
<evidence type="ECO:0000256" key="5">
    <source>
        <dbReference type="ARBA" id="ARBA00023274"/>
    </source>
</evidence>
<dbReference type="GO" id="GO:0006412">
    <property type="term" value="P:translation"/>
    <property type="evidence" value="ECO:0007669"/>
    <property type="project" value="UniProtKB-UniRule"/>
</dbReference>
<accession>K2BX50</accession>
<evidence type="ECO:0000256" key="1">
    <source>
        <dbReference type="ARBA" id="ARBA00007634"/>
    </source>
</evidence>